<keyword evidence="7 10" id="KW-0675">Receptor</keyword>
<dbReference type="PROSITE" id="PS50262">
    <property type="entry name" value="G_PROTEIN_RECEP_F1_2"/>
    <property type="match status" value="1"/>
</dbReference>
<evidence type="ECO:0000256" key="1">
    <source>
        <dbReference type="ARBA" id="ARBA00004651"/>
    </source>
</evidence>
<keyword evidence="2" id="KW-1003">Cell membrane</keyword>
<dbReference type="OMA" id="VFANMAI"/>
<feature type="compositionally biased region" description="Basic and acidic residues" evidence="11">
    <location>
        <begin position="199"/>
        <end position="214"/>
    </location>
</feature>
<dbReference type="CDD" id="cd00637">
    <property type="entry name" value="7tm_classA_rhodopsin-like"/>
    <property type="match status" value="1"/>
</dbReference>
<sequence length="340" mass="38095">MAFNSIDCTDVSAPTVLPFVTGGISLLLFLLVVPGNFLILLAIYKDPNRELRKNPFNLFVGNLALADMLVGLIVLPISAAVHIREGQLISPKSSEVLAIHVSYFIACTASLLSLAALALDRHVAVIYPVYYRTALSQTRVSVASTFIWVLSLSLPSIYLKVGYTSYAFVFANITIAVTLFFLFSCLYITRRVKKGNATFEKDQRPDTPNNERKDNTRKRRNSLIEARLTRVLSLVLIAYLFCYGPSCVLIYLMNFCVECSCTQIHWFRDMQFVFVLTNSCANPFLYSWRLTPFRNALRKLLGIKMTGQNLSSSCSDIHHGNLRLEEARSYQSTAIGLASI</sequence>
<comment type="similarity">
    <text evidence="10">Belongs to the G-protein coupled receptor 1 family.</text>
</comment>
<keyword evidence="4 12" id="KW-1133">Transmembrane helix</keyword>
<feature type="transmembrane region" description="Helical" evidence="12">
    <location>
        <begin position="56"/>
        <end position="77"/>
    </location>
</feature>
<dbReference type="SUPFAM" id="SSF81321">
    <property type="entry name" value="Family A G protein-coupled receptor-like"/>
    <property type="match status" value="1"/>
</dbReference>
<dbReference type="PANTHER" id="PTHR24246:SF27">
    <property type="entry name" value="ADENOSINE RECEPTOR, ISOFORM A"/>
    <property type="match status" value="1"/>
</dbReference>
<evidence type="ECO:0000313" key="15">
    <source>
        <dbReference type="Proteomes" id="UP000001593"/>
    </source>
</evidence>
<evidence type="ECO:0000259" key="13">
    <source>
        <dbReference type="PROSITE" id="PS50262"/>
    </source>
</evidence>
<dbReference type="PROSITE" id="PS00237">
    <property type="entry name" value="G_PROTEIN_RECEP_F1_1"/>
    <property type="match status" value="1"/>
</dbReference>
<evidence type="ECO:0000313" key="14">
    <source>
        <dbReference type="EMBL" id="EDO42030.1"/>
    </source>
</evidence>
<dbReference type="GO" id="GO:0005886">
    <property type="term" value="C:plasma membrane"/>
    <property type="evidence" value="ECO:0000318"/>
    <property type="project" value="GO_Central"/>
</dbReference>
<dbReference type="SMART" id="SM01381">
    <property type="entry name" value="7TM_GPCR_Srsx"/>
    <property type="match status" value="1"/>
</dbReference>
<keyword evidence="6 12" id="KW-0472">Membrane</keyword>
<keyword evidence="15" id="KW-1185">Reference proteome</keyword>
<keyword evidence="5 10" id="KW-0297">G-protein coupled receptor</keyword>
<feature type="transmembrane region" description="Helical" evidence="12">
    <location>
        <begin position="97"/>
        <end position="119"/>
    </location>
</feature>
<evidence type="ECO:0000256" key="4">
    <source>
        <dbReference type="ARBA" id="ARBA00022989"/>
    </source>
</evidence>
<dbReference type="PhylomeDB" id="A7S2M6"/>
<feature type="region of interest" description="Disordered" evidence="11">
    <location>
        <begin position="199"/>
        <end position="218"/>
    </location>
</feature>
<dbReference type="HOGENOM" id="CLU_009579_14_0_1"/>
<name>A7S2M6_NEMVE</name>
<dbReference type="KEGG" id="nve:5513879"/>
<evidence type="ECO:0000256" key="6">
    <source>
        <dbReference type="ARBA" id="ARBA00023136"/>
    </source>
</evidence>
<dbReference type="GO" id="GO:0007186">
    <property type="term" value="P:G protein-coupled receptor signaling pathway"/>
    <property type="evidence" value="ECO:0000318"/>
    <property type="project" value="GO_Central"/>
</dbReference>
<organism evidence="14 15">
    <name type="scientific">Nematostella vectensis</name>
    <name type="common">Starlet sea anemone</name>
    <dbReference type="NCBI Taxonomy" id="45351"/>
    <lineage>
        <taxon>Eukaryota</taxon>
        <taxon>Metazoa</taxon>
        <taxon>Cnidaria</taxon>
        <taxon>Anthozoa</taxon>
        <taxon>Hexacorallia</taxon>
        <taxon>Actiniaria</taxon>
        <taxon>Edwardsiidae</taxon>
        <taxon>Nematostella</taxon>
    </lineage>
</organism>
<feature type="transmembrane region" description="Helical" evidence="12">
    <location>
        <begin position="20"/>
        <end position="44"/>
    </location>
</feature>
<dbReference type="PANTHER" id="PTHR24246">
    <property type="entry name" value="OLFACTORY RECEPTOR AND ADENOSINE RECEPTOR"/>
    <property type="match status" value="1"/>
</dbReference>
<dbReference type="Pfam" id="PF00001">
    <property type="entry name" value="7tm_1"/>
    <property type="match status" value="2"/>
</dbReference>
<accession>A7S2M6</accession>
<evidence type="ECO:0000256" key="8">
    <source>
        <dbReference type="ARBA" id="ARBA00023180"/>
    </source>
</evidence>
<keyword evidence="9 10" id="KW-0807">Transducer</keyword>
<gene>
    <name evidence="14" type="ORF">NEMVEDRAFT_v1g205839</name>
</gene>
<comment type="subcellular location">
    <subcellularLocation>
        <location evidence="1">Cell membrane</location>
        <topology evidence="1">Multi-pass membrane protein</topology>
    </subcellularLocation>
</comment>
<evidence type="ECO:0000256" key="5">
    <source>
        <dbReference type="ARBA" id="ARBA00023040"/>
    </source>
</evidence>
<feature type="transmembrane region" description="Helical" evidence="12">
    <location>
        <begin position="228"/>
        <end position="253"/>
    </location>
</feature>
<evidence type="ECO:0000256" key="12">
    <source>
        <dbReference type="SAM" id="Phobius"/>
    </source>
</evidence>
<dbReference type="GO" id="GO:0001609">
    <property type="term" value="F:G protein-coupled adenosine receptor activity"/>
    <property type="evidence" value="ECO:0000318"/>
    <property type="project" value="GO_Central"/>
</dbReference>
<evidence type="ECO:0000256" key="7">
    <source>
        <dbReference type="ARBA" id="ARBA00023170"/>
    </source>
</evidence>
<feature type="transmembrane region" description="Helical" evidence="12">
    <location>
        <begin position="165"/>
        <end position="188"/>
    </location>
</feature>
<reference evidence="14 15" key="1">
    <citation type="journal article" date="2007" name="Science">
        <title>Sea anemone genome reveals ancestral eumetazoan gene repertoire and genomic organization.</title>
        <authorList>
            <person name="Putnam N.H."/>
            <person name="Srivastava M."/>
            <person name="Hellsten U."/>
            <person name="Dirks B."/>
            <person name="Chapman J."/>
            <person name="Salamov A."/>
            <person name="Terry A."/>
            <person name="Shapiro H."/>
            <person name="Lindquist E."/>
            <person name="Kapitonov V.V."/>
            <person name="Jurka J."/>
            <person name="Genikhovich G."/>
            <person name="Grigoriev I.V."/>
            <person name="Lucas S.M."/>
            <person name="Steele R.E."/>
            <person name="Finnerty J.R."/>
            <person name="Technau U."/>
            <person name="Martindale M.Q."/>
            <person name="Rokhsar D.S."/>
        </authorList>
    </citation>
    <scope>NUCLEOTIDE SEQUENCE [LARGE SCALE GENOMIC DNA]</scope>
    <source>
        <strain evidence="15">CH2 X CH6</strain>
    </source>
</reference>
<evidence type="ECO:0000256" key="9">
    <source>
        <dbReference type="ARBA" id="ARBA00023224"/>
    </source>
</evidence>
<feature type="transmembrane region" description="Helical" evidence="12">
    <location>
        <begin position="140"/>
        <end position="159"/>
    </location>
</feature>
<dbReference type="InParanoid" id="A7S2M6"/>
<protein>
    <recommendedName>
        <fullName evidence="13">G-protein coupled receptors family 1 profile domain-containing protein</fullName>
    </recommendedName>
</protein>
<evidence type="ECO:0000256" key="3">
    <source>
        <dbReference type="ARBA" id="ARBA00022692"/>
    </source>
</evidence>
<dbReference type="OrthoDB" id="5961208at2759"/>
<proteinExistence type="inferred from homology"/>
<keyword evidence="8" id="KW-0325">Glycoprotein</keyword>
<dbReference type="EMBL" id="DS469569">
    <property type="protein sequence ID" value="EDO42030.1"/>
    <property type="molecule type" value="Genomic_DNA"/>
</dbReference>
<evidence type="ECO:0000256" key="10">
    <source>
        <dbReference type="RuleBase" id="RU000688"/>
    </source>
</evidence>
<dbReference type="STRING" id="45351.A7S2M6"/>
<dbReference type="PRINTS" id="PR00237">
    <property type="entry name" value="GPCRRHODOPSN"/>
</dbReference>
<dbReference type="eggNOG" id="KOG3656">
    <property type="taxonomic scope" value="Eukaryota"/>
</dbReference>
<feature type="domain" description="G-protein coupled receptors family 1 profile" evidence="13">
    <location>
        <begin position="35"/>
        <end position="286"/>
    </location>
</feature>
<dbReference type="InterPro" id="IPR017452">
    <property type="entry name" value="GPCR_Rhodpsn_7TM"/>
</dbReference>
<dbReference type="Gene3D" id="1.20.1070.10">
    <property type="entry name" value="Rhodopsin 7-helix transmembrane proteins"/>
    <property type="match status" value="1"/>
</dbReference>
<evidence type="ECO:0000256" key="2">
    <source>
        <dbReference type="ARBA" id="ARBA00022475"/>
    </source>
</evidence>
<dbReference type="InterPro" id="IPR000276">
    <property type="entry name" value="GPCR_Rhodpsn"/>
</dbReference>
<evidence type="ECO:0000256" key="11">
    <source>
        <dbReference type="SAM" id="MobiDB-lite"/>
    </source>
</evidence>
<dbReference type="AlphaFoldDB" id="A7S2M6"/>
<dbReference type="Proteomes" id="UP000001593">
    <property type="component" value="Unassembled WGS sequence"/>
</dbReference>
<keyword evidence="3 10" id="KW-0812">Transmembrane</keyword>